<reference evidence="3" key="1">
    <citation type="submission" date="2020-10" db="EMBL/GenBank/DDBJ databases">
        <authorList>
            <person name="Gilroy R."/>
        </authorList>
    </citation>
    <scope>NUCLEOTIDE SEQUENCE</scope>
    <source>
        <strain evidence="3">ChiBcec2-4451</strain>
    </source>
</reference>
<dbReference type="CDD" id="cd00093">
    <property type="entry name" value="HTH_XRE"/>
    <property type="match status" value="1"/>
</dbReference>
<dbReference type="EMBL" id="DVON01000001">
    <property type="protein sequence ID" value="HIV11510.1"/>
    <property type="molecule type" value="Genomic_DNA"/>
</dbReference>
<dbReference type="SMART" id="SM00530">
    <property type="entry name" value="HTH_XRE"/>
    <property type="match status" value="1"/>
</dbReference>
<dbReference type="SUPFAM" id="SSF47413">
    <property type="entry name" value="lambda repressor-like DNA-binding domains"/>
    <property type="match status" value="1"/>
</dbReference>
<evidence type="ECO:0000259" key="2">
    <source>
        <dbReference type="PROSITE" id="PS50943"/>
    </source>
</evidence>
<organism evidence="3 4">
    <name type="scientific">Candidatus Pullilachnospira stercoravium</name>
    <dbReference type="NCBI Taxonomy" id="2840913"/>
    <lineage>
        <taxon>Bacteria</taxon>
        <taxon>Bacillati</taxon>
        <taxon>Bacillota</taxon>
        <taxon>Clostridia</taxon>
        <taxon>Lachnospirales</taxon>
        <taxon>Lachnospiraceae</taxon>
        <taxon>Lachnospiraceae incertae sedis</taxon>
        <taxon>Candidatus Pullilachnospira</taxon>
    </lineage>
</organism>
<dbReference type="Proteomes" id="UP000886723">
    <property type="component" value="Unassembled WGS sequence"/>
</dbReference>
<dbReference type="GO" id="GO:0003677">
    <property type="term" value="F:DNA binding"/>
    <property type="evidence" value="ECO:0007669"/>
    <property type="project" value="UniProtKB-KW"/>
</dbReference>
<name>A0A9D1NT05_9FIRM</name>
<reference evidence="3" key="2">
    <citation type="journal article" date="2021" name="PeerJ">
        <title>Extensive microbial diversity within the chicken gut microbiome revealed by metagenomics and culture.</title>
        <authorList>
            <person name="Gilroy R."/>
            <person name="Ravi A."/>
            <person name="Getino M."/>
            <person name="Pursley I."/>
            <person name="Horton D.L."/>
            <person name="Alikhan N.F."/>
            <person name="Baker D."/>
            <person name="Gharbi K."/>
            <person name="Hall N."/>
            <person name="Watson M."/>
            <person name="Adriaenssens E.M."/>
            <person name="Foster-Nyarko E."/>
            <person name="Jarju S."/>
            <person name="Secka A."/>
            <person name="Antonio M."/>
            <person name="Oren A."/>
            <person name="Chaudhuri R.R."/>
            <person name="La Ragione R."/>
            <person name="Hildebrand F."/>
            <person name="Pallen M.J."/>
        </authorList>
    </citation>
    <scope>NUCLEOTIDE SEQUENCE</scope>
    <source>
        <strain evidence="3">ChiBcec2-4451</strain>
    </source>
</reference>
<feature type="domain" description="HTH cro/C1-type" evidence="2">
    <location>
        <begin position="7"/>
        <end position="61"/>
    </location>
</feature>
<dbReference type="Gene3D" id="1.10.260.40">
    <property type="entry name" value="lambda repressor-like DNA-binding domains"/>
    <property type="match status" value="1"/>
</dbReference>
<protein>
    <submittedName>
        <fullName evidence="3">Helix-turn-helix transcriptional regulator</fullName>
    </submittedName>
</protein>
<dbReference type="AlphaFoldDB" id="A0A9D1NT05"/>
<dbReference type="Pfam" id="PF01381">
    <property type="entry name" value="HTH_3"/>
    <property type="match status" value="1"/>
</dbReference>
<dbReference type="PROSITE" id="PS50943">
    <property type="entry name" value="HTH_CROC1"/>
    <property type="match status" value="1"/>
</dbReference>
<evidence type="ECO:0000313" key="4">
    <source>
        <dbReference type="Proteomes" id="UP000886723"/>
    </source>
</evidence>
<dbReference type="InterPro" id="IPR001387">
    <property type="entry name" value="Cro/C1-type_HTH"/>
</dbReference>
<proteinExistence type="predicted"/>
<comment type="caution">
    <text evidence="3">The sequence shown here is derived from an EMBL/GenBank/DDBJ whole genome shotgun (WGS) entry which is preliminary data.</text>
</comment>
<dbReference type="PANTHER" id="PTHR46558">
    <property type="entry name" value="TRACRIPTIONAL REGULATORY PROTEIN-RELATED-RELATED"/>
    <property type="match status" value="1"/>
</dbReference>
<dbReference type="PANTHER" id="PTHR46558:SF11">
    <property type="entry name" value="HTH-TYPE TRANSCRIPTIONAL REGULATOR XRE"/>
    <property type="match status" value="1"/>
</dbReference>
<dbReference type="InterPro" id="IPR010982">
    <property type="entry name" value="Lambda_DNA-bd_dom_sf"/>
</dbReference>
<keyword evidence="1" id="KW-0238">DNA-binding</keyword>
<evidence type="ECO:0000313" key="3">
    <source>
        <dbReference type="EMBL" id="HIV11510.1"/>
    </source>
</evidence>
<evidence type="ECO:0000256" key="1">
    <source>
        <dbReference type="ARBA" id="ARBA00023125"/>
    </source>
</evidence>
<accession>A0A9D1NT05</accession>
<sequence length="352" mass="40073">MDIGEKIRKYRKAAGLTQEQVAGYLGVSAPAVHKWEKGSSCPDISLLPALARLLHTDLNELLSFREELTEWEVGEFARELSEKGMEGDVDGAFSMAAEKIREYPCCDLLLYTAATILGNVATLSGAGEEKQREYDRQIEDWLNRAAAGSQEKVRIPAVYMLALRCMQKEEYEKAEELLDKIPDGDMDKVLPLTTILCRREDADAAAYFLQGRILQAATRMQSYLYRLLELEEQAGNHRRADEIAEIAENMVPLFGLWPYGAAVPKLLLAIDRKDTEECLRHLDKALSEAQKPWEIKKSPLYCRRPEKPSGQDVGKHWIRALLSETESCEEYDFLRGNEKLEQIFRTYAEKFT</sequence>
<gene>
    <name evidence="3" type="ORF">IAA63_00025</name>
</gene>